<protein>
    <submittedName>
        <fullName evidence="1">Uncharacterized protein</fullName>
    </submittedName>
</protein>
<dbReference type="AlphaFoldDB" id="A0A448XRA7"/>
<evidence type="ECO:0000313" key="2">
    <source>
        <dbReference type="Proteomes" id="UP000784294"/>
    </source>
</evidence>
<evidence type="ECO:0000313" key="1">
    <source>
        <dbReference type="EMBL" id="VEL42960.1"/>
    </source>
</evidence>
<gene>
    <name evidence="1" type="ORF">PXEA_LOCUS36400</name>
</gene>
<dbReference type="Proteomes" id="UP000784294">
    <property type="component" value="Unassembled WGS sequence"/>
</dbReference>
<organism evidence="1 2">
    <name type="scientific">Protopolystoma xenopodis</name>
    <dbReference type="NCBI Taxonomy" id="117903"/>
    <lineage>
        <taxon>Eukaryota</taxon>
        <taxon>Metazoa</taxon>
        <taxon>Spiralia</taxon>
        <taxon>Lophotrochozoa</taxon>
        <taxon>Platyhelminthes</taxon>
        <taxon>Monogenea</taxon>
        <taxon>Polyopisthocotylea</taxon>
        <taxon>Polystomatidea</taxon>
        <taxon>Polystomatidae</taxon>
        <taxon>Protopolystoma</taxon>
    </lineage>
</organism>
<dbReference type="EMBL" id="CAAALY010277886">
    <property type="protein sequence ID" value="VEL42960.1"/>
    <property type="molecule type" value="Genomic_DNA"/>
</dbReference>
<dbReference type="OrthoDB" id="284854at2759"/>
<reference evidence="1" key="1">
    <citation type="submission" date="2018-11" db="EMBL/GenBank/DDBJ databases">
        <authorList>
            <consortium name="Pathogen Informatics"/>
        </authorList>
    </citation>
    <scope>NUCLEOTIDE SEQUENCE</scope>
</reference>
<accession>A0A448XRA7</accession>
<proteinExistence type="predicted"/>
<sequence length="64" mass="7350">MALSQTARMIAASAEFRAREAKVLSEQARAIAREFAPDFVQLGKSGFLDFLIWSPITRHKHRRY</sequence>
<name>A0A448XRA7_9PLAT</name>
<keyword evidence="2" id="KW-1185">Reference proteome</keyword>
<comment type="caution">
    <text evidence="1">The sequence shown here is derived from an EMBL/GenBank/DDBJ whole genome shotgun (WGS) entry which is preliminary data.</text>
</comment>